<sequence length="112" mass="11589">MGASGLSASEGARGGSEARRGAPEPGWAQVRVPQSVALESMNVGCAVQGIAEAPSRGEGRARPVVPTGRTVDQARFRTDSQFRIAALFATGISADRAIHTAGSRVALCLWRA</sequence>
<dbReference type="Proteomes" id="UP000245911">
    <property type="component" value="Unassembled WGS sequence"/>
</dbReference>
<keyword evidence="3" id="KW-1185">Reference proteome</keyword>
<proteinExistence type="predicted"/>
<evidence type="ECO:0000256" key="1">
    <source>
        <dbReference type="SAM" id="MobiDB-lite"/>
    </source>
</evidence>
<feature type="compositionally biased region" description="Low complexity" evidence="1">
    <location>
        <begin position="1"/>
        <end position="11"/>
    </location>
</feature>
<dbReference type="AlphaFoldDB" id="A0A2T8HSB0"/>
<organism evidence="2 3">
    <name type="scientific">Pararhodobacter oceanensis</name>
    <dbReference type="NCBI Taxonomy" id="2172121"/>
    <lineage>
        <taxon>Bacteria</taxon>
        <taxon>Pseudomonadati</taxon>
        <taxon>Pseudomonadota</taxon>
        <taxon>Alphaproteobacteria</taxon>
        <taxon>Rhodobacterales</taxon>
        <taxon>Paracoccaceae</taxon>
        <taxon>Pararhodobacter</taxon>
    </lineage>
</organism>
<comment type="caution">
    <text evidence="2">The sequence shown here is derived from an EMBL/GenBank/DDBJ whole genome shotgun (WGS) entry which is preliminary data.</text>
</comment>
<gene>
    <name evidence="2" type="ORF">DDE20_12000</name>
</gene>
<name>A0A2T8HSB0_9RHOB</name>
<protein>
    <submittedName>
        <fullName evidence="2">Uncharacterized protein</fullName>
    </submittedName>
</protein>
<evidence type="ECO:0000313" key="3">
    <source>
        <dbReference type="Proteomes" id="UP000245911"/>
    </source>
</evidence>
<evidence type="ECO:0000313" key="2">
    <source>
        <dbReference type="EMBL" id="PVH28305.1"/>
    </source>
</evidence>
<dbReference type="EMBL" id="QDKM01000005">
    <property type="protein sequence ID" value="PVH28305.1"/>
    <property type="molecule type" value="Genomic_DNA"/>
</dbReference>
<reference evidence="2 3" key="1">
    <citation type="submission" date="2018-04" db="EMBL/GenBank/DDBJ databases">
        <title>Pararhodobacter oceanense sp. nov., isolated from marine intertidal sediment.</title>
        <authorList>
            <person name="Wang X.-L."/>
            <person name="Du Z.-J."/>
        </authorList>
    </citation>
    <scope>NUCLEOTIDE SEQUENCE [LARGE SCALE GENOMIC DNA]</scope>
    <source>
        <strain evidence="2 3">AM505</strain>
    </source>
</reference>
<feature type="region of interest" description="Disordered" evidence="1">
    <location>
        <begin position="1"/>
        <end position="27"/>
    </location>
</feature>
<accession>A0A2T8HSB0</accession>